<feature type="transmembrane region" description="Helical" evidence="1">
    <location>
        <begin position="49"/>
        <end position="69"/>
    </location>
</feature>
<organism evidence="2 3">
    <name type="scientific">Algoriphagus aestuariicola</name>
    <dbReference type="NCBI Taxonomy" id="1852016"/>
    <lineage>
        <taxon>Bacteria</taxon>
        <taxon>Pseudomonadati</taxon>
        <taxon>Bacteroidota</taxon>
        <taxon>Cytophagia</taxon>
        <taxon>Cytophagales</taxon>
        <taxon>Cyclobacteriaceae</taxon>
        <taxon>Algoriphagus</taxon>
    </lineage>
</organism>
<evidence type="ECO:0000256" key="1">
    <source>
        <dbReference type="SAM" id="Phobius"/>
    </source>
</evidence>
<dbReference type="EMBL" id="JAFKCW010000003">
    <property type="protein sequence ID" value="MBN7802302.1"/>
    <property type="molecule type" value="Genomic_DNA"/>
</dbReference>
<sequence>MKHFNHTNRNYGINGSRVLGVSLVIAGLIVLLVPMFVEVDTDPQKIGLVGGGAILLGAVLITMFAGTELDYESSQFRKYHSILWFKFGQWHDLPKIEAAKIIIHSFRSQHIPNGITPTMSGPVTLYKCVLLTNGSQFLVFDYSKEEDAVAAFLEIKAGVGI</sequence>
<keyword evidence="3" id="KW-1185">Reference proteome</keyword>
<comment type="caution">
    <text evidence="2">The sequence shown here is derived from an EMBL/GenBank/DDBJ whole genome shotgun (WGS) entry which is preliminary data.</text>
</comment>
<feature type="transmembrane region" description="Helical" evidence="1">
    <location>
        <begin position="18"/>
        <end position="37"/>
    </location>
</feature>
<proteinExistence type="predicted"/>
<gene>
    <name evidence="2" type="ORF">J0A67_15615</name>
</gene>
<name>A0ABS3BSL8_9BACT</name>
<keyword evidence="1" id="KW-0472">Membrane</keyword>
<protein>
    <recommendedName>
        <fullName evidence="4">PH domain-containing protein</fullName>
    </recommendedName>
</protein>
<accession>A0ABS3BSL8</accession>
<keyword evidence="1" id="KW-0812">Transmembrane</keyword>
<evidence type="ECO:0000313" key="3">
    <source>
        <dbReference type="Proteomes" id="UP000664698"/>
    </source>
</evidence>
<dbReference type="Proteomes" id="UP000664698">
    <property type="component" value="Unassembled WGS sequence"/>
</dbReference>
<reference evidence="2 3" key="1">
    <citation type="submission" date="2021-03" db="EMBL/GenBank/DDBJ databases">
        <title>novel species isolated from a fishpond in China.</title>
        <authorList>
            <person name="Lu H."/>
            <person name="Cai Z."/>
        </authorList>
    </citation>
    <scope>NUCLEOTIDE SEQUENCE [LARGE SCALE GENOMIC DNA]</scope>
    <source>
        <strain evidence="2 3">JCM 31546</strain>
    </source>
</reference>
<evidence type="ECO:0008006" key="4">
    <source>
        <dbReference type="Google" id="ProtNLM"/>
    </source>
</evidence>
<dbReference type="RefSeq" id="WP_206570296.1">
    <property type="nucleotide sequence ID" value="NZ_JAFKCW010000003.1"/>
</dbReference>
<keyword evidence="1" id="KW-1133">Transmembrane helix</keyword>
<evidence type="ECO:0000313" key="2">
    <source>
        <dbReference type="EMBL" id="MBN7802302.1"/>
    </source>
</evidence>